<dbReference type="EMBL" id="JBHRXZ010000022">
    <property type="protein sequence ID" value="MFC3608042.1"/>
    <property type="molecule type" value="Genomic_DNA"/>
</dbReference>
<keyword evidence="2" id="KW-1133">Transmembrane helix</keyword>
<dbReference type="RefSeq" id="WP_386364234.1">
    <property type="nucleotide sequence ID" value="NZ_JBHRXZ010000022.1"/>
</dbReference>
<evidence type="ECO:0000256" key="2">
    <source>
        <dbReference type="SAM" id="Phobius"/>
    </source>
</evidence>
<sequence length="103" mass="11570">MSFLSHKSTARSEMEKEIRRLSAALESLKKDAAKESEHRFDSLRHKLESLFEDAHLDERGARVAETTREASEAARECVRSHPMTSVVVAAGAFALIGFLLTRR</sequence>
<protein>
    <submittedName>
        <fullName evidence="3">YqjD family protein</fullName>
    </submittedName>
</protein>
<keyword evidence="2" id="KW-0812">Transmembrane</keyword>
<keyword evidence="4" id="KW-1185">Reference proteome</keyword>
<gene>
    <name evidence="3" type="ORF">ACFOMF_09665</name>
</gene>
<keyword evidence="1" id="KW-0175">Coiled coil</keyword>
<keyword evidence="2" id="KW-0472">Membrane</keyword>
<feature type="coiled-coil region" evidence="1">
    <location>
        <begin position="11"/>
        <end position="38"/>
    </location>
</feature>
<dbReference type="InterPro" id="IPR010279">
    <property type="entry name" value="YqjD/ElaB"/>
</dbReference>
<proteinExistence type="predicted"/>
<name>A0ABV7T628_9GAMM</name>
<evidence type="ECO:0000313" key="3">
    <source>
        <dbReference type="EMBL" id="MFC3608042.1"/>
    </source>
</evidence>
<dbReference type="Proteomes" id="UP001595630">
    <property type="component" value="Unassembled WGS sequence"/>
</dbReference>
<feature type="transmembrane region" description="Helical" evidence="2">
    <location>
        <begin position="83"/>
        <end position="101"/>
    </location>
</feature>
<dbReference type="PANTHER" id="PTHR35893">
    <property type="entry name" value="INNER MEMBRANE PROTEIN-RELATED"/>
    <property type="match status" value="1"/>
</dbReference>
<organism evidence="3 4">
    <name type="scientific">Stutzerimonas tarimensis</name>
    <dbReference type="NCBI Taxonomy" id="1507735"/>
    <lineage>
        <taxon>Bacteria</taxon>
        <taxon>Pseudomonadati</taxon>
        <taxon>Pseudomonadota</taxon>
        <taxon>Gammaproteobacteria</taxon>
        <taxon>Pseudomonadales</taxon>
        <taxon>Pseudomonadaceae</taxon>
        <taxon>Stutzerimonas</taxon>
    </lineage>
</organism>
<evidence type="ECO:0000256" key="1">
    <source>
        <dbReference type="SAM" id="Coils"/>
    </source>
</evidence>
<evidence type="ECO:0000313" key="4">
    <source>
        <dbReference type="Proteomes" id="UP001595630"/>
    </source>
</evidence>
<accession>A0ABV7T628</accession>
<reference evidence="4" key="1">
    <citation type="journal article" date="2019" name="Int. J. Syst. Evol. Microbiol.">
        <title>The Global Catalogue of Microorganisms (GCM) 10K type strain sequencing project: providing services to taxonomists for standard genome sequencing and annotation.</title>
        <authorList>
            <consortium name="The Broad Institute Genomics Platform"/>
            <consortium name="The Broad Institute Genome Sequencing Center for Infectious Disease"/>
            <person name="Wu L."/>
            <person name="Ma J."/>
        </authorList>
    </citation>
    <scope>NUCLEOTIDE SEQUENCE [LARGE SCALE GENOMIC DNA]</scope>
    <source>
        <strain evidence="4">KCTC 42447</strain>
    </source>
</reference>
<dbReference type="PANTHER" id="PTHR35893:SF3">
    <property type="entry name" value="INNER MEMBRANE PROTEIN"/>
    <property type="match status" value="1"/>
</dbReference>
<comment type="caution">
    <text evidence="3">The sequence shown here is derived from an EMBL/GenBank/DDBJ whole genome shotgun (WGS) entry which is preliminary data.</text>
</comment>